<dbReference type="InterPro" id="IPR001268">
    <property type="entry name" value="NADH_UbQ_OxRdtase_30kDa_su"/>
</dbReference>
<evidence type="ECO:0000313" key="3">
    <source>
        <dbReference type="EMBL" id="PKU24930.1"/>
    </source>
</evidence>
<dbReference type="GO" id="GO:0008137">
    <property type="term" value="F:NADH dehydrogenase (ubiquinone) activity"/>
    <property type="evidence" value="ECO:0007669"/>
    <property type="project" value="InterPro"/>
</dbReference>
<keyword evidence="4" id="KW-1185">Reference proteome</keyword>
<dbReference type="Proteomes" id="UP000233293">
    <property type="component" value="Unassembled WGS sequence"/>
</dbReference>
<reference evidence="4" key="1">
    <citation type="submission" date="2017-12" db="EMBL/GenBank/DDBJ databases">
        <title>Draft genome sequence of Telmatospirillum siberiense 26-4b1T, an acidotolerant peatland alphaproteobacterium potentially involved in sulfur cycling.</title>
        <authorList>
            <person name="Hausmann B."/>
            <person name="Pjevac P."/>
            <person name="Schreck K."/>
            <person name="Herbold C.W."/>
            <person name="Daims H."/>
            <person name="Wagner M."/>
            <person name="Pester M."/>
            <person name="Loy A."/>
        </authorList>
    </citation>
    <scope>NUCLEOTIDE SEQUENCE [LARGE SCALE GENOMIC DNA]</scope>
    <source>
        <strain evidence="4">26-4b1</strain>
    </source>
</reference>
<dbReference type="RefSeq" id="WP_101250190.1">
    <property type="nucleotide sequence ID" value="NZ_PIUM01000007.1"/>
</dbReference>
<evidence type="ECO:0000313" key="4">
    <source>
        <dbReference type="Proteomes" id="UP000233293"/>
    </source>
</evidence>
<feature type="domain" description="NADH:ubiquinone oxidoreductase 30kDa subunit" evidence="2">
    <location>
        <begin position="40"/>
        <end position="140"/>
    </location>
</feature>
<organism evidence="3 4">
    <name type="scientific">Telmatospirillum siberiense</name>
    <dbReference type="NCBI Taxonomy" id="382514"/>
    <lineage>
        <taxon>Bacteria</taxon>
        <taxon>Pseudomonadati</taxon>
        <taxon>Pseudomonadota</taxon>
        <taxon>Alphaproteobacteria</taxon>
        <taxon>Rhodospirillales</taxon>
        <taxon>Rhodospirillaceae</taxon>
        <taxon>Telmatospirillum</taxon>
    </lineage>
</organism>
<evidence type="ECO:0000256" key="1">
    <source>
        <dbReference type="ARBA" id="ARBA00007569"/>
    </source>
</evidence>
<comment type="caution">
    <text evidence="3">The sequence shown here is derived from an EMBL/GenBank/DDBJ whole genome shotgun (WGS) entry which is preliminary data.</text>
</comment>
<dbReference type="PANTHER" id="PTHR10884">
    <property type="entry name" value="NADH DEHYDROGENASE UBIQUINONE IRON-SULFUR PROTEIN 3"/>
    <property type="match status" value="1"/>
</dbReference>
<protein>
    <submittedName>
        <fullName evidence="3">NADH dehydrogenase subunit</fullName>
    </submittedName>
</protein>
<accession>A0A2N3PWZ9</accession>
<evidence type="ECO:0000259" key="2">
    <source>
        <dbReference type="Pfam" id="PF00329"/>
    </source>
</evidence>
<dbReference type="SUPFAM" id="SSF143243">
    <property type="entry name" value="Nqo5-like"/>
    <property type="match status" value="1"/>
</dbReference>
<dbReference type="EMBL" id="PIUM01000007">
    <property type="protein sequence ID" value="PKU24930.1"/>
    <property type="molecule type" value="Genomic_DNA"/>
</dbReference>
<name>A0A2N3PWZ9_9PROT</name>
<dbReference type="Gene3D" id="3.30.460.80">
    <property type="entry name" value="NADH:ubiquinone oxidoreductase, 30kDa subunit"/>
    <property type="match status" value="1"/>
</dbReference>
<dbReference type="InterPro" id="IPR037232">
    <property type="entry name" value="NADH_quin_OxRdtase_su_C/D-like"/>
</dbReference>
<sequence>MKYLQAVVAEGLKDAAPDRHKIEFRTDVKGVTTAWCVLDEKDDLLAVARFLAEGSARLSTITAYSTEKAKRTGNFEIAYHFDLDGDTLTVSVHVPPDGEVDSITSLFDNADWPEREMAELYGIKLRGHPHPERLFIDESLGDAVFDQYIPYSTMVNAATTKGLWEKVIAKGKGKGEGTP</sequence>
<dbReference type="Pfam" id="PF00329">
    <property type="entry name" value="Complex1_30kDa"/>
    <property type="match status" value="1"/>
</dbReference>
<dbReference type="PANTHER" id="PTHR10884:SF14">
    <property type="entry name" value="NADH DEHYDROGENASE [UBIQUINONE] IRON-SULFUR PROTEIN 3, MITOCHONDRIAL"/>
    <property type="match status" value="1"/>
</dbReference>
<gene>
    <name evidence="3" type="ORF">CWS72_08610</name>
</gene>
<comment type="similarity">
    <text evidence="1">Belongs to the complex I 30 kDa subunit family.</text>
</comment>
<dbReference type="OrthoDB" id="9803286at2"/>
<proteinExistence type="inferred from homology"/>
<dbReference type="AlphaFoldDB" id="A0A2N3PWZ9"/>